<dbReference type="RefSeq" id="WP_140963937.1">
    <property type="nucleotide sequence ID" value="NZ_VEVQ02000014.1"/>
</dbReference>
<dbReference type="Proteomes" id="UP000817854">
    <property type="component" value="Unassembled WGS sequence"/>
</dbReference>
<name>A0ABX0IW50_9FLAO</name>
<evidence type="ECO:0000313" key="1">
    <source>
        <dbReference type="EMBL" id="NHN27421.1"/>
    </source>
</evidence>
<proteinExistence type="predicted"/>
<dbReference type="Gene3D" id="2.180.10.10">
    <property type="entry name" value="RHS repeat-associated core"/>
    <property type="match status" value="1"/>
</dbReference>
<gene>
    <name evidence="1" type="ORF">FIA58_017210</name>
</gene>
<protein>
    <recommendedName>
        <fullName evidence="3">RHS repeat-associated core domain-containing protein</fullName>
    </recommendedName>
</protein>
<reference evidence="1 2" key="3">
    <citation type="submission" date="2020-02" db="EMBL/GenBank/DDBJ databases">
        <title>Flavobacterium profundi sp. nov., isolated from a deep-sea seamount.</title>
        <authorList>
            <person name="Zhang D.-C."/>
        </authorList>
    </citation>
    <scope>NUCLEOTIDE SEQUENCE [LARGE SCALE GENOMIC DNA]</scope>
    <source>
        <strain evidence="1 2">EC11</strain>
    </source>
</reference>
<evidence type="ECO:0008006" key="3">
    <source>
        <dbReference type="Google" id="ProtNLM"/>
    </source>
</evidence>
<keyword evidence="2" id="KW-1185">Reference proteome</keyword>
<reference evidence="2" key="1">
    <citation type="submission" date="2019-05" db="EMBL/GenBank/DDBJ databases">
        <title>Flavobacterium profundi sp. nov., isolated from a deep-sea seamount.</title>
        <authorList>
            <person name="Zhang D.-C."/>
        </authorList>
    </citation>
    <scope>NUCLEOTIDE SEQUENCE [LARGE SCALE GENOMIC DNA]</scope>
    <source>
        <strain evidence="2">EC11</strain>
    </source>
</reference>
<comment type="caution">
    <text evidence="1">The sequence shown here is derived from an EMBL/GenBank/DDBJ whole genome shotgun (WGS) entry which is preliminary data.</text>
</comment>
<evidence type="ECO:0000313" key="2">
    <source>
        <dbReference type="Proteomes" id="UP000817854"/>
    </source>
</evidence>
<accession>A0ABX0IW50</accession>
<sequence>MTLPGRTHSSTAYRYGFQGQEKDDELKGEGNSLNYTFRMHDPRVGRFFNKDPYMHSFPWNSPYSFSENRVIDAIELEGGEKKFVRCYWDLHQNGDLFVSKTETFMVEGNDPLIEVMVWNYVPGHEKPFFETSHYQKRFMGLKTSANYDYTDPISMAQKDIEDKTWIDEQMEIRGFDPIHRMYLKAQIRARDLNAEDNFMAKEHFYDRLEFAMNVGGYVLPFLTQLKNMKVKSLFHSDNVTILKNLLKKDGFKPKDYKGTSNAEEYILEVKAGNRYSVVVNYGGGRHGGKIAKNPYYYKITGPNYTPTKIIDPKRYARSEWINQRKWRIIDGNTGEVLKEAGKILSK</sequence>
<reference evidence="1 2" key="2">
    <citation type="submission" date="2019-05" db="EMBL/GenBank/DDBJ databases">
        <authorList>
            <person name="Lianzixin W."/>
        </authorList>
    </citation>
    <scope>NUCLEOTIDE SEQUENCE [LARGE SCALE GENOMIC DNA]</scope>
    <source>
        <strain evidence="1 2">EC11</strain>
    </source>
</reference>
<dbReference type="EMBL" id="VEVQ02000014">
    <property type="protein sequence ID" value="NHN27421.1"/>
    <property type="molecule type" value="Genomic_DNA"/>
</dbReference>
<organism evidence="1 2">
    <name type="scientific">Flavobacterium jejuense</name>
    <dbReference type="NCBI Taxonomy" id="1544455"/>
    <lineage>
        <taxon>Bacteria</taxon>
        <taxon>Pseudomonadati</taxon>
        <taxon>Bacteroidota</taxon>
        <taxon>Flavobacteriia</taxon>
        <taxon>Flavobacteriales</taxon>
        <taxon>Flavobacteriaceae</taxon>
        <taxon>Flavobacterium</taxon>
    </lineage>
</organism>